<dbReference type="EMBL" id="KN817577">
    <property type="protein sequence ID" value="KJA19508.1"/>
    <property type="molecule type" value="Genomic_DNA"/>
</dbReference>
<dbReference type="InterPro" id="IPR051104">
    <property type="entry name" value="FAD_monoxygenase"/>
</dbReference>
<evidence type="ECO:0000256" key="3">
    <source>
        <dbReference type="ARBA" id="ARBA00023002"/>
    </source>
</evidence>
<dbReference type="PANTHER" id="PTHR46720:SF3">
    <property type="entry name" value="FAD-BINDING DOMAIN-CONTAINING PROTEIN-RELATED"/>
    <property type="match status" value="1"/>
</dbReference>
<reference evidence="6" key="1">
    <citation type="submission" date="2014-04" db="EMBL/GenBank/DDBJ databases">
        <title>Evolutionary Origins and Diversification of the Mycorrhizal Mutualists.</title>
        <authorList>
            <consortium name="DOE Joint Genome Institute"/>
            <consortium name="Mycorrhizal Genomics Consortium"/>
            <person name="Kohler A."/>
            <person name="Kuo A."/>
            <person name="Nagy L.G."/>
            <person name="Floudas D."/>
            <person name="Copeland A."/>
            <person name="Barry K.W."/>
            <person name="Cichocki N."/>
            <person name="Veneault-Fourrey C."/>
            <person name="LaButti K."/>
            <person name="Lindquist E.A."/>
            <person name="Lipzen A."/>
            <person name="Lundell T."/>
            <person name="Morin E."/>
            <person name="Murat C."/>
            <person name="Riley R."/>
            <person name="Ohm R."/>
            <person name="Sun H."/>
            <person name="Tunlid A."/>
            <person name="Henrissat B."/>
            <person name="Grigoriev I.V."/>
            <person name="Hibbett D.S."/>
            <person name="Martin F."/>
        </authorList>
    </citation>
    <scope>NUCLEOTIDE SEQUENCE [LARGE SCALE GENOMIC DNA]</scope>
    <source>
        <strain evidence="6">FD-334 SS-4</strain>
    </source>
</reference>
<dbReference type="PANTHER" id="PTHR46720">
    <property type="entry name" value="HYDROXYLASE, PUTATIVE (AFU_ORTHOLOGUE AFUA_3G01460)-RELATED"/>
    <property type="match status" value="1"/>
</dbReference>
<keyword evidence="1" id="KW-0285">Flavoprotein</keyword>
<dbReference type="AlphaFoldDB" id="A0A0D2M869"/>
<dbReference type="GO" id="GO:0044550">
    <property type="term" value="P:secondary metabolite biosynthetic process"/>
    <property type="evidence" value="ECO:0007669"/>
    <property type="project" value="TreeGrafter"/>
</dbReference>
<dbReference type="InterPro" id="IPR002938">
    <property type="entry name" value="FAD-bd"/>
</dbReference>
<gene>
    <name evidence="5" type="ORF">HYPSUDRAFT_217614</name>
</gene>
<keyword evidence="3" id="KW-0560">Oxidoreductase</keyword>
<organism evidence="5 6">
    <name type="scientific">Hypholoma sublateritium (strain FD-334 SS-4)</name>
    <dbReference type="NCBI Taxonomy" id="945553"/>
    <lineage>
        <taxon>Eukaryota</taxon>
        <taxon>Fungi</taxon>
        <taxon>Dikarya</taxon>
        <taxon>Basidiomycota</taxon>
        <taxon>Agaricomycotina</taxon>
        <taxon>Agaricomycetes</taxon>
        <taxon>Agaricomycetidae</taxon>
        <taxon>Agaricales</taxon>
        <taxon>Agaricineae</taxon>
        <taxon>Strophariaceae</taxon>
        <taxon>Hypholoma</taxon>
    </lineage>
</organism>
<name>A0A0D2M869_HYPSF</name>
<sequence>MTVSPRLRLAIVGSGIGGLTLAVGLSKLGLDEALEIDIYEAATKLSQVGAGITVWPRAWDILKRLDLEHPLSERSPPRQEMLEGKQVLGFSYRKSDQSKGAQIVDVKLPGGPRAFHRADIQDVLINNTSSAARFHFSYRLVKYTKTSDGIELLFANGRQVTCDLLIGADGVNSAVRKCFLEDGNGDMKHSRPQWSGTNVYRCLIDAEDIKKDAPNHPGLHSPTVYCGKNKHIVVYPILQGRYINTIQFISDPSKAGTILEGPASVNFSQDDVASIYTGWEDDVQHIVKHLKRPSKWAIQTVGPLEKYACEGVILLGDAAHAMPPHLANGAAQAIEDAYILANLLAKGLQEGHHRPNLWKISSAYNSDRQPFGNFVVDAAQQQGRRYEFSTRGFDGIVEGDFISPYELTQLGRSIQEGWEWTWKTSVDEHLERALGSM</sequence>
<evidence type="ECO:0000256" key="2">
    <source>
        <dbReference type="ARBA" id="ARBA00022827"/>
    </source>
</evidence>
<accession>A0A0D2M869</accession>
<dbReference type="STRING" id="945553.A0A0D2M869"/>
<dbReference type="PRINTS" id="PR00420">
    <property type="entry name" value="RNGMNOXGNASE"/>
</dbReference>
<dbReference type="GO" id="GO:0071949">
    <property type="term" value="F:FAD binding"/>
    <property type="evidence" value="ECO:0007669"/>
    <property type="project" value="InterPro"/>
</dbReference>
<dbReference type="OMA" id="PHATHMS"/>
<dbReference type="GO" id="GO:0016491">
    <property type="term" value="F:oxidoreductase activity"/>
    <property type="evidence" value="ECO:0007669"/>
    <property type="project" value="UniProtKB-KW"/>
</dbReference>
<dbReference type="Proteomes" id="UP000054270">
    <property type="component" value="Unassembled WGS sequence"/>
</dbReference>
<dbReference type="InterPro" id="IPR036188">
    <property type="entry name" value="FAD/NAD-bd_sf"/>
</dbReference>
<evidence type="ECO:0000313" key="6">
    <source>
        <dbReference type="Proteomes" id="UP000054270"/>
    </source>
</evidence>
<keyword evidence="2" id="KW-0274">FAD</keyword>
<dbReference type="Pfam" id="PF01494">
    <property type="entry name" value="FAD_binding_3"/>
    <property type="match status" value="1"/>
</dbReference>
<dbReference type="OrthoDB" id="417877at2759"/>
<evidence type="ECO:0000256" key="1">
    <source>
        <dbReference type="ARBA" id="ARBA00022630"/>
    </source>
</evidence>
<protein>
    <recommendedName>
        <fullName evidence="4">FAD-binding domain-containing protein</fullName>
    </recommendedName>
</protein>
<dbReference type="Gene3D" id="3.50.50.60">
    <property type="entry name" value="FAD/NAD(P)-binding domain"/>
    <property type="match status" value="1"/>
</dbReference>
<evidence type="ECO:0000313" key="5">
    <source>
        <dbReference type="EMBL" id="KJA19508.1"/>
    </source>
</evidence>
<dbReference type="SUPFAM" id="SSF51905">
    <property type="entry name" value="FAD/NAD(P)-binding domain"/>
    <property type="match status" value="1"/>
</dbReference>
<evidence type="ECO:0000259" key="4">
    <source>
        <dbReference type="Pfam" id="PF01494"/>
    </source>
</evidence>
<keyword evidence="6" id="KW-1185">Reference proteome</keyword>
<dbReference type="SUPFAM" id="SSF54373">
    <property type="entry name" value="FAD-linked reductases, C-terminal domain"/>
    <property type="match status" value="1"/>
</dbReference>
<feature type="domain" description="FAD-binding" evidence="4">
    <location>
        <begin position="9"/>
        <end position="378"/>
    </location>
</feature>
<proteinExistence type="predicted"/>